<feature type="transmembrane region" description="Helical" evidence="1">
    <location>
        <begin position="7"/>
        <end position="26"/>
    </location>
</feature>
<dbReference type="HOGENOM" id="CLU_2105361_0_0_10"/>
<dbReference type="RefSeq" id="WP_014796229.1">
    <property type="nucleotide sequence ID" value="NC_018018.1"/>
</dbReference>
<keyword evidence="1" id="KW-0812">Transmembrane</keyword>
<protein>
    <submittedName>
        <fullName evidence="2">Uncharacterized protein</fullName>
    </submittedName>
</protein>
<dbReference type="STRING" id="880071.Fleli_0277"/>
<dbReference type="AlphaFoldDB" id="I4AFN1"/>
<dbReference type="Proteomes" id="UP000006054">
    <property type="component" value="Chromosome"/>
</dbReference>
<dbReference type="KEGG" id="fli:Fleli_0277"/>
<evidence type="ECO:0000256" key="1">
    <source>
        <dbReference type="SAM" id="Phobius"/>
    </source>
</evidence>
<evidence type="ECO:0000313" key="3">
    <source>
        <dbReference type="Proteomes" id="UP000006054"/>
    </source>
</evidence>
<dbReference type="OrthoDB" id="1448884at2"/>
<dbReference type="EMBL" id="CP003345">
    <property type="protein sequence ID" value="AFM02766.1"/>
    <property type="molecule type" value="Genomic_DNA"/>
</dbReference>
<accession>I4AFN1</accession>
<evidence type="ECO:0000313" key="2">
    <source>
        <dbReference type="EMBL" id="AFM02766.1"/>
    </source>
</evidence>
<sequence>MKKRPALVSAIILTIIIELILMILVYNKIGGERLPSQIARLTIQLILIFWVLSSKSNIGLFLLAAYHIVSGLFGMYSKGSTELLGQILIGFHFIIGIVIYFHDWIENKIGIKNVG</sequence>
<name>I4AFN1_BERLS</name>
<dbReference type="eggNOG" id="ENOG5033WE7">
    <property type="taxonomic scope" value="Bacteria"/>
</dbReference>
<reference evidence="3" key="1">
    <citation type="submission" date="2012-06" db="EMBL/GenBank/DDBJ databases">
        <title>The complete genome of Flexibacter litoralis DSM 6794.</title>
        <authorList>
            <person name="Lucas S."/>
            <person name="Copeland A."/>
            <person name="Lapidus A."/>
            <person name="Glavina del Rio T."/>
            <person name="Dalin E."/>
            <person name="Tice H."/>
            <person name="Bruce D."/>
            <person name="Goodwin L."/>
            <person name="Pitluck S."/>
            <person name="Peters L."/>
            <person name="Ovchinnikova G."/>
            <person name="Lu M."/>
            <person name="Kyrpides N."/>
            <person name="Mavromatis K."/>
            <person name="Ivanova N."/>
            <person name="Brettin T."/>
            <person name="Detter J.C."/>
            <person name="Han C."/>
            <person name="Larimer F."/>
            <person name="Land M."/>
            <person name="Hauser L."/>
            <person name="Markowitz V."/>
            <person name="Cheng J.-F."/>
            <person name="Hugenholtz P."/>
            <person name="Woyke T."/>
            <person name="Wu D."/>
            <person name="Spring S."/>
            <person name="Lang E."/>
            <person name="Kopitz M."/>
            <person name="Brambilla E."/>
            <person name="Klenk H.-P."/>
            <person name="Eisen J.A."/>
        </authorList>
    </citation>
    <scope>NUCLEOTIDE SEQUENCE [LARGE SCALE GENOMIC DNA]</scope>
    <source>
        <strain evidence="3">ATCC 23117 / DSM 6794 / NBRC 15988 / NCIMB 1366 / Sio-4</strain>
    </source>
</reference>
<keyword evidence="1" id="KW-1133">Transmembrane helix</keyword>
<feature type="transmembrane region" description="Helical" evidence="1">
    <location>
        <begin position="83"/>
        <end position="102"/>
    </location>
</feature>
<proteinExistence type="predicted"/>
<keyword evidence="1" id="KW-0472">Membrane</keyword>
<gene>
    <name evidence="2" type="ordered locus">Fleli_0277</name>
</gene>
<organism evidence="2 3">
    <name type="scientific">Bernardetia litoralis (strain ATCC 23117 / DSM 6794 / NBRC 15988 / NCIMB 1366 / Fx l1 / Sio-4)</name>
    <name type="common">Flexibacter litoralis</name>
    <dbReference type="NCBI Taxonomy" id="880071"/>
    <lineage>
        <taxon>Bacteria</taxon>
        <taxon>Pseudomonadati</taxon>
        <taxon>Bacteroidota</taxon>
        <taxon>Cytophagia</taxon>
        <taxon>Cytophagales</taxon>
        <taxon>Bernardetiaceae</taxon>
        <taxon>Bernardetia</taxon>
    </lineage>
</organism>
<keyword evidence="3" id="KW-1185">Reference proteome</keyword>